<dbReference type="Gene3D" id="3.40.50.1820">
    <property type="entry name" value="alpha/beta hydrolase"/>
    <property type="match status" value="1"/>
</dbReference>
<dbReference type="PANTHER" id="PTHR43142">
    <property type="entry name" value="CARBOXYLIC ESTER HYDROLASE"/>
    <property type="match status" value="1"/>
</dbReference>
<keyword evidence="2 3" id="KW-0378">Hydrolase</keyword>
<protein>
    <recommendedName>
        <fullName evidence="3">Carboxylic ester hydrolase</fullName>
        <ecNumber evidence="3">3.1.1.-</ecNumber>
    </recommendedName>
</protein>
<evidence type="ECO:0000256" key="3">
    <source>
        <dbReference type="RuleBase" id="RU361235"/>
    </source>
</evidence>
<dbReference type="InterPro" id="IPR019826">
    <property type="entry name" value="Carboxylesterase_B_AS"/>
</dbReference>
<feature type="chain" id="PRO_5014492971" description="Carboxylic ester hydrolase" evidence="3">
    <location>
        <begin position="19"/>
        <end position="676"/>
    </location>
</feature>
<dbReference type="GO" id="GO:0016787">
    <property type="term" value="F:hydrolase activity"/>
    <property type="evidence" value="ECO:0007669"/>
    <property type="project" value="UniProtKB-KW"/>
</dbReference>
<sequence>MTPRLIALWAALAPVVLGAASIAQLKSDVSILIDNDLQGADSPLANSGVLFLGAKKTFDQAQEACETLGESLWSPDSDANIQSSLDYLVYQKRAKKSSKFWVAPHSSVARSLSVSNGVAQEDGSVELPVLCTQTAPFSNNTAQDTAEQWQVSVEANNENLIGFRDRNAFRFLGVRYAPEAQRFGYSKAYKGNGGDVSALEYGSQCYQSGSGSEDCLFLNIWTPYLPRPGCTKKSNLKPVMFWIHGGAFIGGTANDQTFDGSNIVSRGDVILVAINYRVGKFGFLALDDGETNGNYGLADIILALDWVRENIKNFGGDPDRITVFGQSAGAGATRALIASPEAKGKFAAAIPLSNLGGLSYGTTYSKYLTIPEAAERGGNDFAEAANCTNAASPVECLRDLPVDKVDNLAGDIRYLVVDGKYLTSDELPLSGDKLDINLMMGITAEDGGPFISYQRDITLEEQEEWITSQGFPYPSNPDLYPLPELDNATMAIDWMGARLATDAEFRCVDQATAAAALANSLVPHIYYYEFDRTYQIPGWPTMDLCEPEGRPDGDPSAPPGYLRCHSGELLYIFGNIEREGLPLRDDVDLAFEQLTLDIFASFARTYNPNPDVAFLKARGFESTLGAIERAGKWEPAVDGDLKLRALDWPVEEGSQMEGFRSLEQCEWLELGLDYYL</sequence>
<keyword evidence="6" id="KW-1185">Reference proteome</keyword>
<evidence type="ECO:0000256" key="2">
    <source>
        <dbReference type="ARBA" id="ARBA00022801"/>
    </source>
</evidence>
<dbReference type="EC" id="3.1.1.-" evidence="3"/>
<comment type="similarity">
    <text evidence="1 3">Belongs to the type-B carboxylesterase/lipase family.</text>
</comment>
<keyword evidence="3" id="KW-0732">Signal</keyword>
<evidence type="ECO:0000256" key="1">
    <source>
        <dbReference type="ARBA" id="ARBA00005964"/>
    </source>
</evidence>
<dbReference type="InterPro" id="IPR019819">
    <property type="entry name" value="Carboxylesterase_B_CS"/>
</dbReference>
<dbReference type="SUPFAM" id="SSF53474">
    <property type="entry name" value="alpha/beta-Hydrolases"/>
    <property type="match status" value="1"/>
</dbReference>
<name>A0A2N3NLI7_9PEZI</name>
<gene>
    <name evidence="5" type="ORF">jhhlp_000065</name>
</gene>
<dbReference type="PANTHER" id="PTHR43142:SF3">
    <property type="entry name" value="PUTATIVE (AFU_ORTHOLOGUE AFUA_3G09070)-RELATED"/>
    <property type="match status" value="1"/>
</dbReference>
<evidence type="ECO:0000313" key="6">
    <source>
        <dbReference type="Proteomes" id="UP000233524"/>
    </source>
</evidence>
<organism evidence="5 6">
    <name type="scientific">Lomentospora prolificans</name>
    <dbReference type="NCBI Taxonomy" id="41688"/>
    <lineage>
        <taxon>Eukaryota</taxon>
        <taxon>Fungi</taxon>
        <taxon>Dikarya</taxon>
        <taxon>Ascomycota</taxon>
        <taxon>Pezizomycotina</taxon>
        <taxon>Sordariomycetes</taxon>
        <taxon>Hypocreomycetidae</taxon>
        <taxon>Microascales</taxon>
        <taxon>Microascaceae</taxon>
        <taxon>Lomentospora</taxon>
    </lineage>
</organism>
<dbReference type="PROSITE" id="PS00941">
    <property type="entry name" value="CARBOXYLESTERASE_B_2"/>
    <property type="match status" value="1"/>
</dbReference>
<proteinExistence type="inferred from homology"/>
<reference evidence="5 6" key="1">
    <citation type="journal article" date="2017" name="G3 (Bethesda)">
        <title>First Draft Genome Sequence of the Pathogenic Fungus Lomentospora prolificans (Formerly Scedosporium prolificans).</title>
        <authorList>
            <person name="Luo R."/>
            <person name="Zimin A."/>
            <person name="Workman R."/>
            <person name="Fan Y."/>
            <person name="Pertea G."/>
            <person name="Grossman N."/>
            <person name="Wear M.P."/>
            <person name="Jia B."/>
            <person name="Miller H."/>
            <person name="Casadevall A."/>
            <person name="Timp W."/>
            <person name="Zhang S.X."/>
            <person name="Salzberg S.L."/>
        </authorList>
    </citation>
    <scope>NUCLEOTIDE SEQUENCE [LARGE SCALE GENOMIC DNA]</scope>
    <source>
        <strain evidence="5 6">JHH-5317</strain>
    </source>
</reference>
<dbReference type="VEuPathDB" id="FungiDB:jhhlp_000065"/>
<dbReference type="OrthoDB" id="408631at2759"/>
<evidence type="ECO:0000259" key="4">
    <source>
        <dbReference type="Pfam" id="PF00135"/>
    </source>
</evidence>
<feature type="signal peptide" evidence="3">
    <location>
        <begin position="1"/>
        <end position="18"/>
    </location>
</feature>
<dbReference type="PROSITE" id="PS00122">
    <property type="entry name" value="CARBOXYLESTERASE_B_1"/>
    <property type="match status" value="1"/>
</dbReference>
<dbReference type="Proteomes" id="UP000233524">
    <property type="component" value="Unassembled WGS sequence"/>
</dbReference>
<dbReference type="InterPro" id="IPR002018">
    <property type="entry name" value="CarbesteraseB"/>
</dbReference>
<dbReference type="STRING" id="41688.A0A2N3NLI7"/>
<evidence type="ECO:0000313" key="5">
    <source>
        <dbReference type="EMBL" id="PKS13294.1"/>
    </source>
</evidence>
<dbReference type="AlphaFoldDB" id="A0A2N3NLI7"/>
<feature type="domain" description="Carboxylesterase type B" evidence="4">
    <location>
        <begin position="167"/>
        <end position="635"/>
    </location>
</feature>
<dbReference type="InterPro" id="IPR029058">
    <property type="entry name" value="AB_hydrolase_fold"/>
</dbReference>
<accession>A0A2N3NLI7</accession>
<dbReference type="EMBL" id="NLAX01000001">
    <property type="protein sequence ID" value="PKS13294.1"/>
    <property type="molecule type" value="Genomic_DNA"/>
</dbReference>
<dbReference type="Pfam" id="PF00135">
    <property type="entry name" value="COesterase"/>
    <property type="match status" value="1"/>
</dbReference>
<comment type="caution">
    <text evidence="5">The sequence shown here is derived from an EMBL/GenBank/DDBJ whole genome shotgun (WGS) entry which is preliminary data.</text>
</comment>
<dbReference type="InParanoid" id="A0A2N3NLI7"/>